<dbReference type="InterPro" id="IPR000073">
    <property type="entry name" value="AB_hydrolase_1"/>
</dbReference>
<protein>
    <recommendedName>
        <fullName evidence="1">AB hydrolase-1 domain-containing protein</fullName>
    </recommendedName>
</protein>
<dbReference type="AlphaFoldDB" id="A0A178ZRV7"/>
<dbReference type="Proteomes" id="UP000078343">
    <property type="component" value="Unassembled WGS sequence"/>
</dbReference>
<dbReference type="EMBL" id="LVYI01000002">
    <property type="protein sequence ID" value="OAP62568.1"/>
    <property type="molecule type" value="Genomic_DNA"/>
</dbReference>
<reference evidence="2 3" key="1">
    <citation type="submission" date="2016-04" db="EMBL/GenBank/DDBJ databases">
        <title>Draft genome of Fonsecaea erecta CBS 125763.</title>
        <authorList>
            <person name="Weiss V.A."/>
            <person name="Vicente V.A."/>
            <person name="Raittz R.T."/>
            <person name="Moreno L.F."/>
            <person name="De Souza E.M."/>
            <person name="Pedrosa F.O."/>
            <person name="Steffens M.B."/>
            <person name="Faoro H."/>
            <person name="Tadra-Sfeir M.Z."/>
            <person name="Najafzadeh M.J."/>
            <person name="Felipe M.S."/>
            <person name="Teixeira M."/>
            <person name="Sun J."/>
            <person name="Xi L."/>
            <person name="Gomes R."/>
            <person name="De Azevedo C.M."/>
            <person name="Salgado C.G."/>
            <person name="Da Silva M.B."/>
            <person name="Nascimento M.F."/>
            <person name="Queiroz-Telles F."/>
            <person name="Attili D.S."/>
            <person name="Gorbushina A."/>
        </authorList>
    </citation>
    <scope>NUCLEOTIDE SEQUENCE [LARGE SCALE GENOMIC DNA]</scope>
    <source>
        <strain evidence="2 3">CBS 125763</strain>
    </source>
</reference>
<dbReference type="GeneID" id="30005965"/>
<dbReference type="Pfam" id="PF12697">
    <property type="entry name" value="Abhydrolase_6"/>
    <property type="match status" value="1"/>
</dbReference>
<accession>A0A178ZRV7</accession>
<name>A0A178ZRV7_9EURO</name>
<sequence length="265" mass="30631">MATLEEKTIETERSLTYTYYVSPKTNDNSLHQLYLPYQIIVPDCLGNAGTSKPRDVSKYKWSGQCADLLDILRAEDIEKVVVIGHDWGCILAQRFCQSPSKNEKFDLVKFNALTKERFGYPLFRYWYFLTFPDGYKVIDSKLERFSAVLHGADPDWMKTMFAGKDAMVNYMSGNERVALKPYAADPKWRDDFMQRFTKAGFQAPTNWYKAHLTNVQWEDDQSIPKENHVVNVPFFFVGCTGDTVGRTDLINILREAGYLPDFEMT</sequence>
<comment type="caution">
    <text evidence="2">The sequence shown here is derived from an EMBL/GenBank/DDBJ whole genome shotgun (WGS) entry which is preliminary data.</text>
</comment>
<dbReference type="OrthoDB" id="284184at2759"/>
<organism evidence="2 3">
    <name type="scientific">Fonsecaea erecta</name>
    <dbReference type="NCBI Taxonomy" id="1367422"/>
    <lineage>
        <taxon>Eukaryota</taxon>
        <taxon>Fungi</taxon>
        <taxon>Dikarya</taxon>
        <taxon>Ascomycota</taxon>
        <taxon>Pezizomycotina</taxon>
        <taxon>Eurotiomycetes</taxon>
        <taxon>Chaetothyriomycetidae</taxon>
        <taxon>Chaetothyriales</taxon>
        <taxon>Herpotrichiellaceae</taxon>
        <taxon>Fonsecaea</taxon>
    </lineage>
</organism>
<gene>
    <name evidence="2" type="ORF">AYL99_01795</name>
</gene>
<dbReference type="STRING" id="1367422.A0A178ZRV7"/>
<keyword evidence="3" id="KW-1185">Reference proteome</keyword>
<feature type="domain" description="AB hydrolase-1" evidence="1">
    <location>
        <begin position="37"/>
        <end position="224"/>
    </location>
</feature>
<dbReference type="PANTHER" id="PTHR43329">
    <property type="entry name" value="EPOXIDE HYDROLASE"/>
    <property type="match status" value="1"/>
</dbReference>
<dbReference type="RefSeq" id="XP_018695935.1">
    <property type="nucleotide sequence ID" value="XM_018833311.1"/>
</dbReference>
<evidence type="ECO:0000313" key="3">
    <source>
        <dbReference type="Proteomes" id="UP000078343"/>
    </source>
</evidence>
<dbReference type="InterPro" id="IPR029058">
    <property type="entry name" value="AB_hydrolase_fold"/>
</dbReference>
<proteinExistence type="predicted"/>
<dbReference type="SUPFAM" id="SSF53474">
    <property type="entry name" value="alpha/beta-Hydrolases"/>
    <property type="match status" value="1"/>
</dbReference>
<evidence type="ECO:0000259" key="1">
    <source>
        <dbReference type="Pfam" id="PF12697"/>
    </source>
</evidence>
<dbReference type="Gene3D" id="3.40.50.1820">
    <property type="entry name" value="alpha/beta hydrolase"/>
    <property type="match status" value="1"/>
</dbReference>
<evidence type="ECO:0000313" key="2">
    <source>
        <dbReference type="EMBL" id="OAP62568.1"/>
    </source>
</evidence>